<evidence type="ECO:0000256" key="3">
    <source>
        <dbReference type="ARBA" id="ARBA00022485"/>
    </source>
</evidence>
<evidence type="ECO:0000313" key="14">
    <source>
        <dbReference type="EMBL" id="SDU79508.1"/>
    </source>
</evidence>
<dbReference type="GO" id="GO:0003677">
    <property type="term" value="F:DNA binding"/>
    <property type="evidence" value="ECO:0007669"/>
    <property type="project" value="UniProtKB-UniRule"/>
</dbReference>
<evidence type="ECO:0000256" key="8">
    <source>
        <dbReference type="ARBA" id="ARBA00023015"/>
    </source>
</evidence>
<feature type="binding site" evidence="12">
    <location>
        <position position="24"/>
    </location>
    <ligand>
        <name>[4Fe-4S] cluster</name>
        <dbReference type="ChEBI" id="CHEBI:49883"/>
    </ligand>
</feature>
<dbReference type="GO" id="GO:0045454">
    <property type="term" value="P:cell redox homeostasis"/>
    <property type="evidence" value="ECO:0007669"/>
    <property type="project" value="TreeGrafter"/>
</dbReference>
<feature type="binding site" evidence="12">
    <location>
        <position position="63"/>
    </location>
    <ligand>
        <name>[4Fe-4S] cluster</name>
        <dbReference type="ChEBI" id="CHEBI:49883"/>
    </ligand>
</feature>
<dbReference type="PANTHER" id="PTHR38839">
    <property type="entry name" value="TRANSCRIPTIONAL REGULATOR WHID-RELATED"/>
    <property type="match status" value="1"/>
</dbReference>
<dbReference type="PANTHER" id="PTHR38839:SF5">
    <property type="entry name" value="TRANSCRIPTIONAL REGULATOR WHID"/>
    <property type="match status" value="1"/>
</dbReference>
<evidence type="ECO:0000256" key="7">
    <source>
        <dbReference type="ARBA" id="ARBA00023014"/>
    </source>
</evidence>
<comment type="cofactor">
    <cofactor evidence="12">
        <name>[4Fe-4S] cluster</name>
        <dbReference type="ChEBI" id="CHEBI:49883"/>
    </cofactor>
    <text evidence="12">Binds 1 [4Fe-4S] cluster per subunit. Following nitrosylation of the [4Fe-4S] cluster binds 1 [4Fe-8(NO)] cluster per subunit.</text>
</comment>
<dbReference type="EMBL" id="LT629804">
    <property type="protein sequence ID" value="SDU79508.1"/>
    <property type="molecule type" value="Genomic_DNA"/>
</dbReference>
<evidence type="ECO:0000259" key="13">
    <source>
        <dbReference type="PROSITE" id="PS51674"/>
    </source>
</evidence>
<protein>
    <recommendedName>
        <fullName evidence="12">Transcriptional regulator WhiB</fullName>
    </recommendedName>
</protein>
<feature type="binding site" evidence="12">
    <location>
        <position position="54"/>
    </location>
    <ligand>
        <name>[4Fe-4S] cluster</name>
        <dbReference type="ChEBI" id="CHEBI:49883"/>
    </ligand>
</feature>
<dbReference type="GO" id="GO:0047134">
    <property type="term" value="F:protein-disulfide reductase [NAD(P)H] activity"/>
    <property type="evidence" value="ECO:0007669"/>
    <property type="project" value="TreeGrafter"/>
</dbReference>
<organism evidence="14 15">
    <name type="scientific">Arcanobacterium phocae</name>
    <dbReference type="NCBI Taxonomy" id="131112"/>
    <lineage>
        <taxon>Bacteria</taxon>
        <taxon>Bacillati</taxon>
        <taxon>Actinomycetota</taxon>
        <taxon>Actinomycetes</taxon>
        <taxon>Actinomycetales</taxon>
        <taxon>Actinomycetaceae</taxon>
        <taxon>Arcanobacterium</taxon>
    </lineage>
</organism>
<dbReference type="Proteomes" id="UP000214355">
    <property type="component" value="Chromosome I"/>
</dbReference>
<keyword evidence="6 12" id="KW-0408">Iron</keyword>
<dbReference type="Pfam" id="PF02467">
    <property type="entry name" value="Whib"/>
    <property type="match status" value="1"/>
</dbReference>
<keyword evidence="8 12" id="KW-0805">Transcription regulation</keyword>
<reference evidence="15" key="1">
    <citation type="submission" date="2016-10" db="EMBL/GenBank/DDBJ databases">
        <authorList>
            <person name="Varghese N."/>
            <person name="Submissions S."/>
        </authorList>
    </citation>
    <scope>NUCLEOTIDE SEQUENCE [LARGE SCALE GENOMIC DNA]</scope>
    <source>
        <strain evidence="15">DSM 10002</strain>
    </source>
</reference>
<comment type="function">
    <text evidence="12">Acts as a transcriptional regulator. Probably redox-responsive. The apo- but not holo-form probably binds DNA.</text>
</comment>
<keyword evidence="3 12" id="KW-0004">4Fe-4S</keyword>
<dbReference type="GO" id="GO:0045892">
    <property type="term" value="P:negative regulation of DNA-templated transcription"/>
    <property type="evidence" value="ECO:0007669"/>
    <property type="project" value="TreeGrafter"/>
</dbReference>
<sequence length="98" mass="11346">MVARIKDVSGALVDFWDWQALGSCNNMDPEFFFHPEGERGGPRRRRIERAKRICQTCPVIDECREYALVNHEPYGVWGGLSEEERNRIISAKRHGRTA</sequence>
<evidence type="ECO:0000256" key="5">
    <source>
        <dbReference type="ARBA" id="ARBA00022723"/>
    </source>
</evidence>
<comment type="similarity">
    <text evidence="2 12">Belongs to the WhiB family.</text>
</comment>
<evidence type="ECO:0000313" key="15">
    <source>
        <dbReference type="Proteomes" id="UP000214355"/>
    </source>
</evidence>
<keyword evidence="4 12" id="KW-0963">Cytoplasm</keyword>
<keyword evidence="7 12" id="KW-0411">Iron-sulfur</keyword>
<dbReference type="OrthoDB" id="4954884at2"/>
<keyword evidence="9 12" id="KW-0238">DNA-binding</keyword>
<dbReference type="HAMAP" id="MF_01479">
    <property type="entry name" value="WhiB"/>
    <property type="match status" value="1"/>
</dbReference>
<comment type="PTM">
    <text evidence="12">Upon Fe-S cluster removal intramolecular disulfide bonds are formed.</text>
</comment>
<comment type="PTM">
    <text evidence="12">The Fe-S cluster can be nitrosylated by nitric oxide (NO).</text>
</comment>
<dbReference type="GO" id="GO:0005737">
    <property type="term" value="C:cytoplasm"/>
    <property type="evidence" value="ECO:0007669"/>
    <property type="project" value="UniProtKB-SubCell"/>
</dbReference>
<keyword evidence="10 12" id="KW-1015">Disulfide bond</keyword>
<evidence type="ECO:0000256" key="1">
    <source>
        <dbReference type="ARBA" id="ARBA00004496"/>
    </source>
</evidence>
<evidence type="ECO:0000256" key="12">
    <source>
        <dbReference type="HAMAP-Rule" id="MF_01479"/>
    </source>
</evidence>
<evidence type="ECO:0000256" key="11">
    <source>
        <dbReference type="ARBA" id="ARBA00023163"/>
    </source>
</evidence>
<dbReference type="GO" id="GO:0051539">
    <property type="term" value="F:4 iron, 4 sulfur cluster binding"/>
    <property type="evidence" value="ECO:0007669"/>
    <property type="project" value="UniProtKB-UniRule"/>
</dbReference>
<dbReference type="InterPro" id="IPR003482">
    <property type="entry name" value="Whib"/>
</dbReference>
<dbReference type="InterPro" id="IPR034768">
    <property type="entry name" value="4FE4S_WBL"/>
</dbReference>
<evidence type="ECO:0000256" key="10">
    <source>
        <dbReference type="ARBA" id="ARBA00023157"/>
    </source>
</evidence>
<dbReference type="PROSITE" id="PS51674">
    <property type="entry name" value="4FE4S_WBL"/>
    <property type="match status" value="1"/>
</dbReference>
<accession>A0A1H2LFV3</accession>
<feature type="domain" description="4Fe-4S Wbl-type" evidence="13">
    <location>
        <begin position="23"/>
        <end position="87"/>
    </location>
</feature>
<evidence type="ECO:0000256" key="9">
    <source>
        <dbReference type="ARBA" id="ARBA00023125"/>
    </source>
</evidence>
<dbReference type="GO" id="GO:0046872">
    <property type="term" value="F:metal ion binding"/>
    <property type="evidence" value="ECO:0007669"/>
    <property type="project" value="UniProtKB-KW"/>
</dbReference>
<evidence type="ECO:0000256" key="6">
    <source>
        <dbReference type="ARBA" id="ARBA00023004"/>
    </source>
</evidence>
<feature type="binding site" evidence="12">
    <location>
        <position position="57"/>
    </location>
    <ligand>
        <name>[4Fe-4S] cluster</name>
        <dbReference type="ChEBI" id="CHEBI:49883"/>
    </ligand>
</feature>
<evidence type="ECO:0000256" key="2">
    <source>
        <dbReference type="ARBA" id="ARBA00006597"/>
    </source>
</evidence>
<evidence type="ECO:0000256" key="4">
    <source>
        <dbReference type="ARBA" id="ARBA00022490"/>
    </source>
</evidence>
<dbReference type="GO" id="GO:0035731">
    <property type="term" value="F:dinitrosyl-iron complex binding"/>
    <property type="evidence" value="ECO:0007669"/>
    <property type="project" value="UniProtKB-UniRule"/>
</dbReference>
<name>A0A1H2LFV3_9ACTO</name>
<comment type="subcellular location">
    <subcellularLocation>
        <location evidence="1 12">Cytoplasm</location>
    </subcellularLocation>
</comment>
<gene>
    <name evidence="12" type="primary">whiB</name>
    <name evidence="14" type="ORF">SAMN04489737_0900</name>
</gene>
<dbReference type="STRING" id="131112.SAMN04489737_0900"/>
<keyword evidence="15" id="KW-1185">Reference proteome</keyword>
<proteinExistence type="inferred from homology"/>
<dbReference type="AlphaFoldDB" id="A0A1H2LFV3"/>
<keyword evidence="11 12" id="KW-0804">Transcription</keyword>
<keyword evidence="5 12" id="KW-0479">Metal-binding</keyword>